<dbReference type="RefSeq" id="WP_061904038.1">
    <property type="nucleotide sequence ID" value="NZ_AP025273.1"/>
</dbReference>
<feature type="binding site" evidence="10">
    <location>
        <position position="137"/>
    </location>
    <ligand>
        <name>substrate</name>
    </ligand>
</feature>
<evidence type="ECO:0000256" key="1">
    <source>
        <dbReference type="ARBA" id="ARBA00002368"/>
    </source>
</evidence>
<comment type="function">
    <text evidence="1 10">Catalyzes the reversible cyclization of carbamoyl aspartate to dihydroorotate.</text>
</comment>
<feature type="binding site" evidence="10">
    <location>
        <position position="137"/>
    </location>
    <ligand>
        <name>Zn(2+)</name>
        <dbReference type="ChEBI" id="CHEBI:29105"/>
        <label>2</label>
    </ligand>
</feature>
<sequence>MSDRLTLLRPDDWHIHLRDGAVLQHTVRDVARTFARAIIMPNLVPPVRNANEASAYRERILAARPAGSRFEPLMVLYLTDKTSADDVRAAKASGFVHAAKLYPAGATTNSDSGVTSIDNIFPVLEAMAEVGLPLLVHGEVTRAEVDVFDREKRFIDEHLTRVVERFPTLKVVFEHITTGDAAAFVKAAPANVGATITAHHLLYNRNHMLVGGIRPHFYCLPILKRNTHQDALLDAATSGNPKFFLGTDSAPHAKHAKEAACGCAGCYTAHAAIELYAEAFEQRNALDKLEGFASCHGPDFYGLPRNTDRITLVREDWVGPTELPLGEQVVIPLRAGEKLRWRLQEGQA</sequence>
<keyword evidence="8 10" id="KW-0665">Pyrimidine biosynthesis</keyword>
<dbReference type="EC" id="3.5.2.3" evidence="4 10"/>
<evidence type="ECO:0000256" key="3">
    <source>
        <dbReference type="ARBA" id="ARBA00005631"/>
    </source>
</evidence>
<feature type="binding site" evidence="10">
    <location>
        <position position="42"/>
    </location>
    <ligand>
        <name>substrate</name>
    </ligand>
</feature>
<keyword evidence="5 10" id="KW-0479">Metal-binding</keyword>
<feature type="binding site" description="via carbamate group" evidence="10">
    <location>
        <position position="100"/>
    </location>
    <ligand>
        <name>Zn(2+)</name>
        <dbReference type="ChEBI" id="CHEBI:29105"/>
        <label>1</label>
    </ligand>
</feature>
<feature type="active site" evidence="10">
    <location>
        <position position="248"/>
    </location>
</feature>
<evidence type="ECO:0000256" key="9">
    <source>
        <dbReference type="ARBA" id="ARBA00048492"/>
    </source>
</evidence>
<feature type="binding site" evidence="10">
    <location>
        <position position="16"/>
    </location>
    <ligand>
        <name>Zn(2+)</name>
        <dbReference type="ChEBI" id="CHEBI:29105"/>
        <label>1</label>
    </ligand>
</feature>
<comment type="similarity">
    <text evidence="3 10 11">Belongs to the metallo-dependent hydrolases superfamily. DHOase family. Class II DHOase subfamily.</text>
</comment>
<protein>
    <recommendedName>
        <fullName evidence="4 10">Dihydroorotase</fullName>
        <shortName evidence="10">DHOase</shortName>
        <ecNumber evidence="4 10">3.5.2.3</ecNumber>
    </recommendedName>
</protein>
<evidence type="ECO:0000256" key="8">
    <source>
        <dbReference type="ARBA" id="ARBA00022975"/>
    </source>
</evidence>
<dbReference type="SUPFAM" id="SSF51556">
    <property type="entry name" value="Metallo-dependent hydrolases"/>
    <property type="match status" value="1"/>
</dbReference>
<dbReference type="HAMAP" id="MF_00219">
    <property type="entry name" value="PyrC_classII"/>
    <property type="match status" value="1"/>
</dbReference>
<dbReference type="GO" id="GO:0005829">
    <property type="term" value="C:cytosol"/>
    <property type="evidence" value="ECO:0007669"/>
    <property type="project" value="TreeGrafter"/>
</dbReference>
<feature type="binding site" evidence="10">
    <location>
        <position position="175"/>
    </location>
    <ligand>
        <name>Zn(2+)</name>
        <dbReference type="ChEBI" id="CHEBI:29105"/>
        <label>2</label>
    </ligand>
</feature>
<dbReference type="KEGG" id="palc:A0T30_09960"/>
<feature type="binding site" evidence="10">
    <location>
        <position position="14"/>
    </location>
    <ligand>
        <name>Zn(2+)</name>
        <dbReference type="ChEBI" id="CHEBI:29105"/>
        <label>1</label>
    </ligand>
</feature>
<dbReference type="Proteomes" id="UP000321110">
    <property type="component" value="Unassembled WGS sequence"/>
</dbReference>
<evidence type="ECO:0000313" key="12">
    <source>
        <dbReference type="EMBL" id="TXI33258.1"/>
    </source>
</evidence>
<feature type="binding site" evidence="10">
    <location>
        <position position="264"/>
    </location>
    <ligand>
        <name>substrate</name>
    </ligand>
</feature>
<reference evidence="12 13" key="1">
    <citation type="submission" date="2018-09" db="EMBL/GenBank/DDBJ databases">
        <title>Metagenome Assembled Genomes from an Advanced Water Purification Facility.</title>
        <authorList>
            <person name="Stamps B.W."/>
            <person name="Spear J.R."/>
        </authorList>
    </citation>
    <scope>NUCLEOTIDE SEQUENCE [LARGE SCALE GENOMIC DNA]</scope>
    <source>
        <strain evidence="12">Bin_52_1</strain>
    </source>
</reference>
<feature type="binding site" evidence="10">
    <location>
        <begin position="16"/>
        <end position="18"/>
    </location>
    <ligand>
        <name>substrate</name>
    </ligand>
</feature>
<evidence type="ECO:0000256" key="2">
    <source>
        <dbReference type="ARBA" id="ARBA00004880"/>
    </source>
</evidence>
<dbReference type="FunFam" id="3.20.20.140:FF:000006">
    <property type="entry name" value="Dihydroorotase"/>
    <property type="match status" value="1"/>
</dbReference>
<dbReference type="GeneID" id="42930112"/>
<organism evidence="12 13">
    <name type="scientific">Aquipseudomonas alcaligenes</name>
    <name type="common">Pseudomonas alcaligenes</name>
    <dbReference type="NCBI Taxonomy" id="43263"/>
    <lineage>
        <taxon>Bacteria</taxon>
        <taxon>Pseudomonadati</taxon>
        <taxon>Pseudomonadota</taxon>
        <taxon>Gammaproteobacteria</taxon>
        <taxon>Pseudomonadales</taxon>
        <taxon>Pseudomonadaceae</taxon>
        <taxon>Aquipseudomonas</taxon>
    </lineage>
</organism>
<dbReference type="InterPro" id="IPR006680">
    <property type="entry name" value="Amidohydro-rel"/>
</dbReference>
<accession>A0A142IQT4</accession>
<proteinExistence type="inferred from homology"/>
<dbReference type="GO" id="GO:0006207">
    <property type="term" value="P:'de novo' pyrimidine nucleobase biosynthetic process"/>
    <property type="evidence" value="ECO:0007669"/>
    <property type="project" value="TreeGrafter"/>
</dbReference>
<dbReference type="PROSITE" id="PS00482">
    <property type="entry name" value="DIHYDROOROTASE_1"/>
    <property type="match status" value="1"/>
</dbReference>
<dbReference type="GO" id="GO:0004151">
    <property type="term" value="F:dihydroorotase activity"/>
    <property type="evidence" value="ECO:0007669"/>
    <property type="project" value="UniProtKB-UniRule"/>
</dbReference>
<dbReference type="Gene3D" id="3.20.20.140">
    <property type="entry name" value="Metal-dependent hydrolases"/>
    <property type="match status" value="1"/>
</dbReference>
<gene>
    <name evidence="10 12" type="primary">pyrC</name>
    <name evidence="12" type="ORF">E6Q69_06860</name>
</gene>
<dbReference type="GO" id="GO:0044205">
    <property type="term" value="P:'de novo' UMP biosynthetic process"/>
    <property type="evidence" value="ECO:0007669"/>
    <property type="project" value="UniProtKB-UniRule"/>
</dbReference>
<evidence type="ECO:0000256" key="4">
    <source>
        <dbReference type="ARBA" id="ARBA00012860"/>
    </source>
</evidence>
<comment type="subunit">
    <text evidence="10">Homodimer.</text>
</comment>
<comment type="cofactor">
    <cofactor evidence="10 11">
        <name>Zn(2+)</name>
        <dbReference type="ChEBI" id="CHEBI:29105"/>
    </cofactor>
    <text evidence="10 11">Binds 2 Zn(2+) ions per subunit.</text>
</comment>
<feature type="binding site" description="via carbamate group" evidence="10">
    <location>
        <position position="100"/>
    </location>
    <ligand>
        <name>Zn(2+)</name>
        <dbReference type="ChEBI" id="CHEBI:29105"/>
        <label>2</label>
    </ligand>
</feature>
<comment type="caution">
    <text evidence="12">The sequence shown here is derived from an EMBL/GenBank/DDBJ whole genome shotgun (WGS) entry which is preliminary data.</text>
</comment>
<evidence type="ECO:0000256" key="5">
    <source>
        <dbReference type="ARBA" id="ARBA00022723"/>
    </source>
</evidence>
<feature type="binding site" evidence="10">
    <location>
        <position position="252"/>
    </location>
    <ligand>
        <name>substrate</name>
    </ligand>
</feature>
<dbReference type="NCBIfam" id="TIGR00856">
    <property type="entry name" value="pyrC_dimer"/>
    <property type="match status" value="1"/>
</dbReference>
<evidence type="ECO:0000256" key="6">
    <source>
        <dbReference type="ARBA" id="ARBA00022801"/>
    </source>
</evidence>
<dbReference type="PIRSF" id="PIRSF001237">
    <property type="entry name" value="DHOdimr"/>
    <property type="match status" value="1"/>
</dbReference>
<dbReference type="EMBL" id="SSFO01000115">
    <property type="protein sequence ID" value="TXI33258.1"/>
    <property type="molecule type" value="Genomic_DNA"/>
</dbReference>
<keyword evidence="7 10" id="KW-0862">Zinc</keyword>
<evidence type="ECO:0000256" key="10">
    <source>
        <dbReference type="HAMAP-Rule" id="MF_00219"/>
    </source>
</evidence>
<dbReference type="GO" id="GO:0008270">
    <property type="term" value="F:zinc ion binding"/>
    <property type="evidence" value="ECO:0007669"/>
    <property type="project" value="UniProtKB-UniRule"/>
</dbReference>
<dbReference type="Pfam" id="PF01979">
    <property type="entry name" value="Amidohydro_1"/>
    <property type="match status" value="1"/>
</dbReference>
<dbReference type="InterPro" id="IPR032466">
    <property type="entry name" value="Metal_Hydrolase"/>
</dbReference>
<keyword evidence="6 10" id="KW-0378">Hydrolase</keyword>
<comment type="catalytic activity">
    <reaction evidence="9 10 11">
        <text>(S)-dihydroorotate + H2O = N-carbamoyl-L-aspartate + H(+)</text>
        <dbReference type="Rhea" id="RHEA:24296"/>
        <dbReference type="ChEBI" id="CHEBI:15377"/>
        <dbReference type="ChEBI" id="CHEBI:15378"/>
        <dbReference type="ChEBI" id="CHEBI:30864"/>
        <dbReference type="ChEBI" id="CHEBI:32814"/>
        <dbReference type="EC" id="3.5.2.3"/>
    </reaction>
</comment>
<comment type="pathway">
    <text evidence="2 10 11">Pyrimidine metabolism; UMP biosynthesis via de novo pathway; (S)-dihydroorotate from bicarbonate: step 3/3.</text>
</comment>
<name>A0A142IQT4_AQUAC</name>
<evidence type="ECO:0000256" key="11">
    <source>
        <dbReference type="RuleBase" id="RU003440"/>
    </source>
</evidence>
<dbReference type="PANTHER" id="PTHR43137:SF1">
    <property type="entry name" value="DIHYDROOROTASE"/>
    <property type="match status" value="1"/>
</dbReference>
<dbReference type="CDD" id="cd01294">
    <property type="entry name" value="DHOase"/>
    <property type="match status" value="1"/>
</dbReference>
<dbReference type="InterPro" id="IPR002195">
    <property type="entry name" value="Dihydroorotase_CS"/>
</dbReference>
<dbReference type="UniPathway" id="UPA00070">
    <property type="reaction ID" value="UER00117"/>
</dbReference>
<feature type="binding site" evidence="10">
    <location>
        <position position="220"/>
    </location>
    <ligand>
        <name>substrate</name>
    </ligand>
</feature>
<evidence type="ECO:0000313" key="13">
    <source>
        <dbReference type="Proteomes" id="UP000321110"/>
    </source>
</evidence>
<dbReference type="InterPro" id="IPR004721">
    <property type="entry name" value="DHOdimr"/>
</dbReference>
<dbReference type="PROSITE" id="PS00483">
    <property type="entry name" value="DIHYDROOROTASE_2"/>
    <property type="match status" value="1"/>
</dbReference>
<feature type="modified residue" description="N6-carboxylysine" evidence="10">
    <location>
        <position position="100"/>
    </location>
</feature>
<dbReference type="AlphaFoldDB" id="A0A142IQT4"/>
<feature type="binding site" evidence="10">
    <location>
        <position position="248"/>
    </location>
    <ligand>
        <name>Zn(2+)</name>
        <dbReference type="ChEBI" id="CHEBI:29105"/>
        <label>1</label>
    </ligand>
</feature>
<dbReference type="PANTHER" id="PTHR43137">
    <property type="entry name" value="DIHYDROOROTASE"/>
    <property type="match status" value="1"/>
</dbReference>
<evidence type="ECO:0000256" key="7">
    <source>
        <dbReference type="ARBA" id="ARBA00022833"/>
    </source>
</evidence>